<reference evidence="2 3" key="1">
    <citation type="submission" date="2019-07" db="EMBL/GenBank/DDBJ databases">
        <authorList>
            <person name="Huq M.A."/>
        </authorList>
    </citation>
    <scope>NUCLEOTIDE SEQUENCE [LARGE SCALE GENOMIC DNA]</scope>
    <source>
        <strain evidence="2 3">MAH-19</strain>
    </source>
</reference>
<dbReference type="AlphaFoldDB" id="A0A556MHF6"/>
<organism evidence="2 3">
    <name type="scientific">Mucilaginibacter corticis</name>
    <dbReference type="NCBI Taxonomy" id="2597670"/>
    <lineage>
        <taxon>Bacteria</taxon>
        <taxon>Pseudomonadati</taxon>
        <taxon>Bacteroidota</taxon>
        <taxon>Sphingobacteriia</taxon>
        <taxon>Sphingobacteriales</taxon>
        <taxon>Sphingobacteriaceae</taxon>
        <taxon>Mucilaginibacter</taxon>
    </lineage>
</organism>
<protein>
    <submittedName>
        <fullName evidence="2">Uncharacterized protein</fullName>
    </submittedName>
</protein>
<feature type="chain" id="PRO_5021946199" evidence="1">
    <location>
        <begin position="19"/>
        <end position="83"/>
    </location>
</feature>
<dbReference type="EMBL" id="VLPK01000003">
    <property type="protein sequence ID" value="TSJ39328.1"/>
    <property type="molecule type" value="Genomic_DNA"/>
</dbReference>
<sequence length="83" mass="9115">MKKSVVILLALTICSSIACSQQKNKTNATSKDKTPCMDVLNLFTAANVPAMASEEELAPLSVRQRKPRQTCPETVWPNTQCCM</sequence>
<evidence type="ECO:0000313" key="3">
    <source>
        <dbReference type="Proteomes" id="UP000318733"/>
    </source>
</evidence>
<evidence type="ECO:0000313" key="2">
    <source>
        <dbReference type="EMBL" id="TSJ39328.1"/>
    </source>
</evidence>
<keyword evidence="1" id="KW-0732">Signal</keyword>
<dbReference type="Proteomes" id="UP000318733">
    <property type="component" value="Unassembled WGS sequence"/>
</dbReference>
<dbReference type="PROSITE" id="PS51257">
    <property type="entry name" value="PROKAR_LIPOPROTEIN"/>
    <property type="match status" value="1"/>
</dbReference>
<accession>A0A556MHF6</accession>
<keyword evidence="3" id="KW-1185">Reference proteome</keyword>
<gene>
    <name evidence="2" type="ORF">FO440_16390</name>
</gene>
<dbReference type="RefSeq" id="WP_144249365.1">
    <property type="nucleotide sequence ID" value="NZ_VLPK01000003.1"/>
</dbReference>
<feature type="signal peptide" evidence="1">
    <location>
        <begin position="1"/>
        <end position="18"/>
    </location>
</feature>
<comment type="caution">
    <text evidence="2">The sequence shown here is derived from an EMBL/GenBank/DDBJ whole genome shotgun (WGS) entry which is preliminary data.</text>
</comment>
<name>A0A556MHF6_9SPHI</name>
<evidence type="ECO:0000256" key="1">
    <source>
        <dbReference type="SAM" id="SignalP"/>
    </source>
</evidence>
<proteinExistence type="predicted"/>